<dbReference type="GO" id="GO:0005524">
    <property type="term" value="F:ATP binding"/>
    <property type="evidence" value="ECO:0007669"/>
    <property type="project" value="InterPro"/>
</dbReference>
<accession>A0A0D7DWT5</accession>
<dbReference type="InterPro" id="IPR015262">
    <property type="entry name" value="tRNA_Ile_lys_synt_subst-bd"/>
</dbReference>
<dbReference type="GO" id="GO:0008033">
    <property type="term" value="P:tRNA processing"/>
    <property type="evidence" value="ECO:0007669"/>
    <property type="project" value="InterPro"/>
</dbReference>
<comment type="caution">
    <text evidence="2">The sequence shown here is derived from an EMBL/GenBank/DDBJ whole genome shotgun (WGS) entry which is preliminary data.</text>
</comment>
<evidence type="ECO:0000313" key="2">
    <source>
        <dbReference type="EMBL" id="KIZ32655.1"/>
    </source>
</evidence>
<feature type="non-terminal residue" evidence="2">
    <location>
        <position position="77"/>
    </location>
</feature>
<dbReference type="Proteomes" id="UP000032439">
    <property type="component" value="Unassembled WGS sequence"/>
</dbReference>
<dbReference type="EMBL" id="JXXD01000350">
    <property type="protein sequence ID" value="KIZ32655.1"/>
    <property type="molecule type" value="Genomic_DNA"/>
</dbReference>
<proteinExistence type="predicted"/>
<dbReference type="SUPFAM" id="SSF82829">
    <property type="entry name" value="MesJ substrate recognition domain-like"/>
    <property type="match status" value="1"/>
</dbReference>
<organism evidence="2 3">
    <name type="scientific">Stutzerimonas stutzeri</name>
    <name type="common">Pseudomonas stutzeri</name>
    <dbReference type="NCBI Taxonomy" id="316"/>
    <lineage>
        <taxon>Bacteria</taxon>
        <taxon>Pseudomonadati</taxon>
        <taxon>Pseudomonadota</taxon>
        <taxon>Gammaproteobacteria</taxon>
        <taxon>Pseudomonadales</taxon>
        <taxon>Pseudomonadaceae</taxon>
        <taxon>Stutzerimonas</taxon>
    </lineage>
</organism>
<sequence length="77" mass="8490">MARTAAHMAEAQALLDELAQADLAAAQQPSPVDWLALPSLCLPALRALSPARQRNALRHWLAHLTELPDSDHWCGWE</sequence>
<dbReference type="Gene3D" id="1.20.59.20">
    <property type="match status" value="1"/>
</dbReference>
<feature type="domain" description="tRNA(Ile)-lysidine synthase substrate-binding" evidence="1">
    <location>
        <begin position="40"/>
        <end position="73"/>
    </location>
</feature>
<name>A0A0D7DWT5_STUST</name>
<reference evidence="2 3" key="1">
    <citation type="submission" date="2014-11" db="EMBL/GenBank/DDBJ databases">
        <title>Genomics and ecophysiology of heterotrophic nitrogen fixing bacteria isolated from estuarine surface water.</title>
        <authorList>
            <person name="Bentzon-Tilia M."/>
            <person name="Severin I."/>
            <person name="Hansen L.H."/>
            <person name="Riemann L."/>
        </authorList>
    </citation>
    <scope>NUCLEOTIDE SEQUENCE [LARGE SCALE GENOMIC DNA]</scope>
    <source>
        <strain evidence="2 3">BAL361</strain>
    </source>
</reference>
<protein>
    <submittedName>
        <fullName evidence="2">tRNA(Ile)-lysidine synthetase</fullName>
    </submittedName>
</protein>
<gene>
    <name evidence="2" type="ORF">LO50_23300</name>
</gene>
<evidence type="ECO:0000313" key="3">
    <source>
        <dbReference type="Proteomes" id="UP000032439"/>
    </source>
</evidence>
<evidence type="ECO:0000259" key="1">
    <source>
        <dbReference type="Pfam" id="PF09179"/>
    </source>
</evidence>
<dbReference type="GO" id="GO:0016879">
    <property type="term" value="F:ligase activity, forming carbon-nitrogen bonds"/>
    <property type="evidence" value="ECO:0007669"/>
    <property type="project" value="InterPro"/>
</dbReference>
<dbReference type="PATRIC" id="fig|316.110.peg.3429"/>
<dbReference type="AlphaFoldDB" id="A0A0D7DWT5"/>
<dbReference type="Pfam" id="PF09179">
    <property type="entry name" value="TilS"/>
    <property type="match status" value="1"/>
</dbReference>
<dbReference type="GO" id="GO:0005737">
    <property type="term" value="C:cytoplasm"/>
    <property type="evidence" value="ECO:0007669"/>
    <property type="project" value="InterPro"/>
</dbReference>